<gene>
    <name evidence="2" type="ORF">AVDCRST_MAG86-3216</name>
</gene>
<dbReference type="EMBL" id="CADCWP010000295">
    <property type="protein sequence ID" value="CAA9583820.1"/>
    <property type="molecule type" value="Genomic_DNA"/>
</dbReference>
<dbReference type="InterPro" id="IPR036390">
    <property type="entry name" value="WH_DNA-bd_sf"/>
</dbReference>
<comment type="similarity">
    <text evidence="1">Belongs to the ROK (NagC/XylR) family.</text>
</comment>
<dbReference type="PANTHER" id="PTHR18964:SF173">
    <property type="entry name" value="GLUCOKINASE"/>
    <property type="match status" value="1"/>
</dbReference>
<dbReference type="SUPFAM" id="SSF53067">
    <property type="entry name" value="Actin-like ATPase domain"/>
    <property type="match status" value="1"/>
</dbReference>
<dbReference type="Gene3D" id="1.10.10.10">
    <property type="entry name" value="Winged helix-like DNA-binding domain superfamily/Winged helix DNA-binding domain"/>
    <property type="match status" value="1"/>
</dbReference>
<protein>
    <submittedName>
        <fullName evidence="2">Transcriptional regulator, ROK family</fullName>
    </submittedName>
</protein>
<evidence type="ECO:0000256" key="1">
    <source>
        <dbReference type="ARBA" id="ARBA00006479"/>
    </source>
</evidence>
<dbReference type="Gene3D" id="3.30.420.40">
    <property type="match status" value="2"/>
</dbReference>
<reference evidence="2" key="1">
    <citation type="submission" date="2020-02" db="EMBL/GenBank/DDBJ databases">
        <authorList>
            <person name="Meier V. D."/>
        </authorList>
    </citation>
    <scope>NUCLEOTIDE SEQUENCE</scope>
    <source>
        <strain evidence="2">AVDCRST_MAG86</strain>
    </source>
</reference>
<organism evidence="2">
    <name type="scientific">uncultured Truepera sp</name>
    <dbReference type="NCBI Taxonomy" id="543023"/>
    <lineage>
        <taxon>Bacteria</taxon>
        <taxon>Thermotogati</taxon>
        <taxon>Deinococcota</taxon>
        <taxon>Deinococci</taxon>
        <taxon>Trueperales</taxon>
        <taxon>Trueperaceae</taxon>
        <taxon>Truepera</taxon>
        <taxon>environmental samples</taxon>
    </lineage>
</organism>
<dbReference type="InterPro" id="IPR000600">
    <property type="entry name" value="ROK"/>
</dbReference>
<accession>A0A6J4VNV4</accession>
<name>A0A6J4VNV4_9DEIN</name>
<dbReference type="InterPro" id="IPR036388">
    <property type="entry name" value="WH-like_DNA-bd_sf"/>
</dbReference>
<dbReference type="AlphaFoldDB" id="A0A6J4VNV4"/>
<dbReference type="Pfam" id="PF00480">
    <property type="entry name" value="ROK"/>
    <property type="match status" value="1"/>
</dbReference>
<dbReference type="InterPro" id="IPR043129">
    <property type="entry name" value="ATPase_NBD"/>
</dbReference>
<dbReference type="SUPFAM" id="SSF46785">
    <property type="entry name" value="Winged helix' DNA-binding domain"/>
    <property type="match status" value="1"/>
</dbReference>
<proteinExistence type="inferred from homology"/>
<evidence type="ECO:0000313" key="2">
    <source>
        <dbReference type="EMBL" id="CAA9583820.1"/>
    </source>
</evidence>
<dbReference type="InterPro" id="IPR049874">
    <property type="entry name" value="ROK_cs"/>
</dbReference>
<sequence>MALVGRYSSVTELLDLLSYDERAVLRYLVRRKEGSRSEIARALNYSKTKSNNLVAALLACGLLAEGDANVSTQGRSASAVGLRADLACVLGIDLGATSVTLGLADSHRRLLGSRSSALDVRAGPTPCLSQITGMIYALLDETGVSPGEVAAIGMGVPGPVEFRTGLLIAPPIMPGWEGYSIRDHLGEEFGAAVFIDNDVNVMALGEAWNHSEGFTDAIFVKVGTGIGAGILCRGLIYRGADGSAGDIGHICADPQGPVCPCGNVGCLEMLAAGPAISKQAQAAAAGGHSDLLAAVLARAGHLTPQDVGKASREGDAAANAIIKGSGERIGQTLAALINFFNPERVIIGGGITKVGYLLLASIRHAIYQRSLPLSTRHLVIEYSQLGDVAGLIGAVALAWQELLKAPASTPRPAVTPVGGV</sequence>
<dbReference type="PROSITE" id="PS01125">
    <property type="entry name" value="ROK"/>
    <property type="match status" value="1"/>
</dbReference>
<dbReference type="PANTHER" id="PTHR18964">
    <property type="entry name" value="ROK (REPRESSOR, ORF, KINASE) FAMILY"/>
    <property type="match status" value="1"/>
</dbReference>